<evidence type="ECO:0000256" key="1">
    <source>
        <dbReference type="SAM" id="MobiDB-lite"/>
    </source>
</evidence>
<dbReference type="AlphaFoldDB" id="A0A8D8JN36"/>
<name>A0A8D8JN36_CULPI</name>
<organism evidence="2">
    <name type="scientific">Culex pipiens</name>
    <name type="common">House mosquito</name>
    <dbReference type="NCBI Taxonomy" id="7175"/>
    <lineage>
        <taxon>Eukaryota</taxon>
        <taxon>Metazoa</taxon>
        <taxon>Ecdysozoa</taxon>
        <taxon>Arthropoda</taxon>
        <taxon>Hexapoda</taxon>
        <taxon>Insecta</taxon>
        <taxon>Pterygota</taxon>
        <taxon>Neoptera</taxon>
        <taxon>Endopterygota</taxon>
        <taxon>Diptera</taxon>
        <taxon>Nematocera</taxon>
        <taxon>Culicoidea</taxon>
        <taxon>Culicidae</taxon>
        <taxon>Culicinae</taxon>
        <taxon>Culicini</taxon>
        <taxon>Culex</taxon>
        <taxon>Culex</taxon>
    </lineage>
</organism>
<dbReference type="EMBL" id="HBUE01185186">
    <property type="protein sequence ID" value="CAG6522234.1"/>
    <property type="molecule type" value="Transcribed_RNA"/>
</dbReference>
<evidence type="ECO:0000313" key="2">
    <source>
        <dbReference type="EMBL" id="CAG6573851.1"/>
    </source>
</evidence>
<protein>
    <submittedName>
        <fullName evidence="2">(northern house mosquito) hypothetical protein</fullName>
    </submittedName>
</protein>
<feature type="compositionally biased region" description="Pro residues" evidence="1">
    <location>
        <begin position="26"/>
        <end position="35"/>
    </location>
</feature>
<sequence>MSFNKLLLRFPETRPVGSTPLGPRRSPLPPAPPLPVERIRANGTRPLKEARKPLPLGPPPAPFDMLPSAELIEVCLSTTTGSAGCWTAVAVDATTGRLSIAVTVTAGMLAEFVLLLIVESSSPVASGGLACPSNEVVSMIAGESTCSGGCAADTDDESSVAEAAGIELECGCCFCSSQTESDILCLDCTEQETVRLLRTRVRPAVTLMLVRFSLVSISWCCCCNSGLQAAALLPGLVSEHYSGRGTSFKLPNLHAKKVVSNCSRRLCHHDRTLSSRLSFLLYTADWCIRVI</sequence>
<feature type="region of interest" description="Disordered" evidence="1">
    <location>
        <begin position="14"/>
        <end position="38"/>
    </location>
</feature>
<accession>A0A8D8JN36</accession>
<reference evidence="2" key="1">
    <citation type="submission" date="2021-05" db="EMBL/GenBank/DDBJ databases">
        <authorList>
            <person name="Alioto T."/>
            <person name="Alioto T."/>
            <person name="Gomez Garrido J."/>
        </authorList>
    </citation>
    <scope>NUCLEOTIDE SEQUENCE</scope>
</reference>
<dbReference type="EMBL" id="HBUE01290882">
    <property type="protein sequence ID" value="CAG6573851.1"/>
    <property type="molecule type" value="Transcribed_RNA"/>
</dbReference>
<proteinExistence type="predicted"/>